<dbReference type="PANTHER" id="PTHR30193">
    <property type="entry name" value="ABC TRANSPORTER PERMEASE PROTEIN"/>
    <property type="match status" value="1"/>
</dbReference>
<dbReference type="InterPro" id="IPR051393">
    <property type="entry name" value="ABC_transporter_permease"/>
</dbReference>
<keyword evidence="4 7" id="KW-0812">Transmembrane</keyword>
<dbReference type="AlphaFoldDB" id="A0A5S9IHK4"/>
<evidence type="ECO:0000256" key="6">
    <source>
        <dbReference type="ARBA" id="ARBA00023136"/>
    </source>
</evidence>
<keyword evidence="6 7" id="KW-0472">Membrane</keyword>
<keyword evidence="2 7" id="KW-0813">Transport</keyword>
<protein>
    <submittedName>
        <fullName evidence="9">Sugar ABC transporter permease</fullName>
    </submittedName>
</protein>
<feature type="transmembrane region" description="Helical" evidence="7">
    <location>
        <begin position="72"/>
        <end position="101"/>
    </location>
</feature>
<dbReference type="KEGG" id="uam:UABAM_00056"/>
<dbReference type="InterPro" id="IPR035906">
    <property type="entry name" value="MetI-like_sf"/>
</dbReference>
<dbReference type="GO" id="GO:0055085">
    <property type="term" value="P:transmembrane transport"/>
    <property type="evidence" value="ECO:0007669"/>
    <property type="project" value="InterPro"/>
</dbReference>
<gene>
    <name evidence="9" type="ORF">UABAM_00056</name>
</gene>
<dbReference type="EMBL" id="AP019860">
    <property type="protein sequence ID" value="BBM81717.1"/>
    <property type="molecule type" value="Genomic_DNA"/>
</dbReference>
<feature type="transmembrane region" description="Helical" evidence="7">
    <location>
        <begin position="277"/>
        <end position="298"/>
    </location>
</feature>
<organism evidence="9 10">
    <name type="scientific">Uabimicrobium amorphum</name>
    <dbReference type="NCBI Taxonomy" id="2596890"/>
    <lineage>
        <taxon>Bacteria</taxon>
        <taxon>Pseudomonadati</taxon>
        <taxon>Planctomycetota</taxon>
        <taxon>Candidatus Uabimicrobiia</taxon>
        <taxon>Candidatus Uabimicrobiales</taxon>
        <taxon>Candidatus Uabimicrobiaceae</taxon>
        <taxon>Candidatus Uabimicrobium</taxon>
    </lineage>
</organism>
<evidence type="ECO:0000313" key="10">
    <source>
        <dbReference type="Proteomes" id="UP000326354"/>
    </source>
</evidence>
<keyword evidence="5 7" id="KW-1133">Transmembrane helix</keyword>
<dbReference type="CDD" id="cd06261">
    <property type="entry name" value="TM_PBP2"/>
    <property type="match status" value="1"/>
</dbReference>
<dbReference type="PANTHER" id="PTHR30193:SF37">
    <property type="entry name" value="INNER MEMBRANE ABC TRANSPORTER PERMEASE PROTEIN YCJO"/>
    <property type="match status" value="1"/>
</dbReference>
<evidence type="ECO:0000256" key="2">
    <source>
        <dbReference type="ARBA" id="ARBA00022448"/>
    </source>
</evidence>
<evidence type="ECO:0000259" key="8">
    <source>
        <dbReference type="PROSITE" id="PS50928"/>
    </source>
</evidence>
<evidence type="ECO:0000256" key="4">
    <source>
        <dbReference type="ARBA" id="ARBA00022692"/>
    </source>
</evidence>
<evidence type="ECO:0000256" key="7">
    <source>
        <dbReference type="RuleBase" id="RU363032"/>
    </source>
</evidence>
<feature type="transmembrane region" description="Helical" evidence="7">
    <location>
        <begin position="210"/>
        <end position="237"/>
    </location>
</feature>
<feature type="transmembrane region" description="Helical" evidence="7">
    <location>
        <begin position="168"/>
        <end position="189"/>
    </location>
</feature>
<evidence type="ECO:0000256" key="1">
    <source>
        <dbReference type="ARBA" id="ARBA00004651"/>
    </source>
</evidence>
<dbReference type="InterPro" id="IPR000515">
    <property type="entry name" value="MetI-like"/>
</dbReference>
<evidence type="ECO:0000313" key="9">
    <source>
        <dbReference type="EMBL" id="BBM81717.1"/>
    </source>
</evidence>
<reference evidence="9 10" key="1">
    <citation type="submission" date="2019-08" db="EMBL/GenBank/DDBJ databases">
        <title>Complete genome sequence of Candidatus Uab amorphum.</title>
        <authorList>
            <person name="Shiratori T."/>
            <person name="Suzuki S."/>
            <person name="Kakizawa Y."/>
            <person name="Ishida K."/>
        </authorList>
    </citation>
    <scope>NUCLEOTIDE SEQUENCE [LARGE SCALE GENOMIC DNA]</scope>
    <source>
        <strain evidence="9 10">SRT547</strain>
    </source>
</reference>
<dbReference type="Proteomes" id="UP000326354">
    <property type="component" value="Chromosome"/>
</dbReference>
<feature type="transmembrane region" description="Helical" evidence="7">
    <location>
        <begin position="113"/>
        <end position="133"/>
    </location>
</feature>
<dbReference type="GO" id="GO:0005886">
    <property type="term" value="C:plasma membrane"/>
    <property type="evidence" value="ECO:0007669"/>
    <property type="project" value="UniProtKB-SubCell"/>
</dbReference>
<dbReference type="Pfam" id="PF00528">
    <property type="entry name" value="BPD_transp_1"/>
    <property type="match status" value="1"/>
</dbReference>
<feature type="domain" description="ABC transmembrane type-1" evidence="8">
    <location>
        <begin position="76"/>
        <end position="299"/>
    </location>
</feature>
<proteinExistence type="inferred from homology"/>
<dbReference type="RefSeq" id="WP_151965988.1">
    <property type="nucleotide sequence ID" value="NZ_AP019860.1"/>
</dbReference>
<keyword evidence="3" id="KW-1003">Cell membrane</keyword>
<feature type="transmembrane region" description="Helical" evidence="7">
    <location>
        <begin position="12"/>
        <end position="36"/>
    </location>
</feature>
<accession>A0A5S9IHK4</accession>
<evidence type="ECO:0000256" key="5">
    <source>
        <dbReference type="ARBA" id="ARBA00022989"/>
    </source>
</evidence>
<evidence type="ECO:0000256" key="3">
    <source>
        <dbReference type="ARBA" id="ARBA00022475"/>
    </source>
</evidence>
<sequence>MNDNRFVENIKAYAFLFPFLLVFLVFLGYPILYSLWLSVHEVPAYSDWYNVIGDMEYVGGKHYFGLLQDKEFAWTLILTVYYGILTIPTTIALSLFLAILLQKSFFGRTFFRSAYFLPNVLDLLVIGVIWILLYRPETGLLNILFHEIGLLPEKFEFLTNPYSCLPSIAVAMVFKGAGFGMILFLTAINNIPKSTYEAAEIDGANEWHKLWYITLPLVRPIVLFMTITGTIACLTAFTEVYAMTTNSGGPPVTFFGETFKAANLSGYYLYRGFIDGFYGKAAAVSFVLLAIALVISFANMKILNKQD</sequence>
<dbReference type="OrthoDB" id="9788108at2"/>
<keyword evidence="10" id="KW-1185">Reference proteome</keyword>
<comment type="similarity">
    <text evidence="7">Belongs to the binding-protein-dependent transport system permease family.</text>
</comment>
<dbReference type="PROSITE" id="PS50928">
    <property type="entry name" value="ABC_TM1"/>
    <property type="match status" value="1"/>
</dbReference>
<name>A0A5S9IHK4_UABAM</name>
<comment type="subcellular location">
    <subcellularLocation>
        <location evidence="1 7">Cell membrane</location>
        <topology evidence="1 7">Multi-pass membrane protein</topology>
    </subcellularLocation>
</comment>
<dbReference type="SUPFAM" id="SSF161098">
    <property type="entry name" value="MetI-like"/>
    <property type="match status" value="1"/>
</dbReference>
<dbReference type="Gene3D" id="1.10.3720.10">
    <property type="entry name" value="MetI-like"/>
    <property type="match status" value="1"/>
</dbReference>